<evidence type="ECO:0000256" key="2">
    <source>
        <dbReference type="SAM" id="SignalP"/>
    </source>
</evidence>
<evidence type="ECO:0000256" key="1">
    <source>
        <dbReference type="SAM" id="MobiDB-lite"/>
    </source>
</evidence>
<dbReference type="InterPro" id="IPR011050">
    <property type="entry name" value="Pectin_lyase_fold/virulence"/>
</dbReference>
<dbReference type="AlphaFoldDB" id="A0AAE0GKB8"/>
<proteinExistence type="predicted"/>
<organism evidence="3 4">
    <name type="scientific">Cymbomonas tetramitiformis</name>
    <dbReference type="NCBI Taxonomy" id="36881"/>
    <lineage>
        <taxon>Eukaryota</taxon>
        <taxon>Viridiplantae</taxon>
        <taxon>Chlorophyta</taxon>
        <taxon>Pyramimonadophyceae</taxon>
        <taxon>Pyramimonadales</taxon>
        <taxon>Pyramimonadaceae</taxon>
        <taxon>Cymbomonas</taxon>
    </lineage>
</organism>
<name>A0AAE0GKB8_9CHLO</name>
<dbReference type="PANTHER" id="PTHR11319">
    <property type="entry name" value="G PROTEIN-COUPLED RECEPTOR-RELATED"/>
    <property type="match status" value="1"/>
</dbReference>
<accession>A0AAE0GKB8</accession>
<evidence type="ECO:0000313" key="4">
    <source>
        <dbReference type="Proteomes" id="UP001190700"/>
    </source>
</evidence>
<feature type="non-terminal residue" evidence="3">
    <location>
        <position position="858"/>
    </location>
</feature>
<dbReference type="SMART" id="SM00710">
    <property type="entry name" value="PbH1"/>
    <property type="match status" value="8"/>
</dbReference>
<protein>
    <recommendedName>
        <fullName evidence="5">Right handed beta helix domain-containing protein</fullName>
    </recommendedName>
</protein>
<dbReference type="EMBL" id="LGRX02004715">
    <property type="protein sequence ID" value="KAK3279697.1"/>
    <property type="molecule type" value="Genomic_DNA"/>
</dbReference>
<evidence type="ECO:0000313" key="3">
    <source>
        <dbReference type="EMBL" id="KAK3279697.1"/>
    </source>
</evidence>
<dbReference type="InterPro" id="IPR006626">
    <property type="entry name" value="PbH1"/>
</dbReference>
<reference evidence="3 4" key="1">
    <citation type="journal article" date="2015" name="Genome Biol. Evol.">
        <title>Comparative Genomics of a Bacterivorous Green Alga Reveals Evolutionary Causalities and Consequences of Phago-Mixotrophic Mode of Nutrition.</title>
        <authorList>
            <person name="Burns J.A."/>
            <person name="Paasch A."/>
            <person name="Narechania A."/>
            <person name="Kim E."/>
        </authorList>
    </citation>
    <scope>NUCLEOTIDE SEQUENCE [LARGE SCALE GENOMIC DNA]</scope>
    <source>
        <strain evidence="3 4">PLY_AMNH</strain>
    </source>
</reference>
<dbReference type="Proteomes" id="UP001190700">
    <property type="component" value="Unassembled WGS sequence"/>
</dbReference>
<keyword evidence="4" id="KW-1185">Reference proteome</keyword>
<dbReference type="SUPFAM" id="SSF51126">
    <property type="entry name" value="Pectin lyase-like"/>
    <property type="match status" value="2"/>
</dbReference>
<dbReference type="PANTHER" id="PTHR11319:SF35">
    <property type="entry name" value="OUTER MEMBRANE PROTEIN PMPC-RELATED"/>
    <property type="match status" value="1"/>
</dbReference>
<gene>
    <name evidence="3" type="ORF">CYMTET_12427</name>
</gene>
<feature type="signal peptide" evidence="2">
    <location>
        <begin position="1"/>
        <end position="19"/>
    </location>
</feature>
<comment type="caution">
    <text evidence="3">The sequence shown here is derived from an EMBL/GenBank/DDBJ whole genome shotgun (WGS) entry which is preliminary data.</text>
</comment>
<feature type="region of interest" description="Disordered" evidence="1">
    <location>
        <begin position="239"/>
        <end position="259"/>
    </location>
</feature>
<feature type="chain" id="PRO_5042040091" description="Right handed beta helix domain-containing protein" evidence="2">
    <location>
        <begin position="20"/>
        <end position="858"/>
    </location>
</feature>
<sequence>MFLGACLVLIFWSARSCFCLQPSGVSDSFPDGPLAKLPVPGRVPCSAPARRLSSAAEGCHCTGNNTQVVNEVNLNYGTYCAPWDSVEQYCAPEGEHFGADWCEESWCYVPQHCGLPAVRYTNTSLYYSTEVCVLPPPPPSPLALVCEVLLDNITTCGSDSKVHDNFATKDLNDSPTRCCQFCRDNYPEARYSDYWYNVPTDGYCNCYASCDVTREVSVNTMGSYGDNIITSLIPASLVPPPSPLPPPPPQPEGPTLPPAPPYLTDGGVVYITAAEPNHAAQHLREALADSTVETVLLSTIVSFKEEGLPSVDRSLSIIGRNCSQEAGASRCVISAEPGFSSRFFTVSKGGRLHLENLTLRGANVASSGGAVQLTDSAATLRNCVLESNTADAVTGGGAVHCDNCSLRIEGGNFTDNRAGDSGGALWVTRGSHVEISESYFTINYGLNGAGILMIESSSHVEIRNTYMFRNTCDGSGCGISAWDDCSLSLSNVSLLNSSQGFLGGGIFALGTSLNISNSEIMFNSAAERGAGVYLHYGVEAVIGPNVTIAHNELVDNQGILGGGGVAVYEGSSLYLFHSAIRMNTALTSPGGGLLAVKLAQIRVEDSLISWNQGGNGGGVSVQGGVALNMARAELHANRANDDGGGLHIGSEDTTESEVALREVVISENSAETGGGIYSSSKLAVISSSEVVANVAGYGGGAYVATGCALHLAAAVAVKNNSAQWYGGGLYSEEDGTLEVNESLVHGSDSEYGGAAYVGMGGTLRVFRSEMAHNRGRSSGGAVHAADWSVVHISAGCALNSNNGYLGGGVYISTYGSLTIDGNSSVQSNHATNGGGVYGVHSSLDLRASIVSGNEARGE</sequence>
<keyword evidence="2" id="KW-0732">Signal</keyword>
<evidence type="ECO:0008006" key="5">
    <source>
        <dbReference type="Google" id="ProtNLM"/>
    </source>
</evidence>